<dbReference type="Proteomes" id="UP001218362">
    <property type="component" value="Chromosome"/>
</dbReference>
<evidence type="ECO:0000313" key="2">
    <source>
        <dbReference type="Proteomes" id="UP001218362"/>
    </source>
</evidence>
<protein>
    <submittedName>
        <fullName evidence="1">Uncharacterized protein</fullName>
    </submittedName>
</protein>
<dbReference type="AlphaFoldDB" id="A0AAJ5X450"/>
<evidence type="ECO:0000313" key="1">
    <source>
        <dbReference type="EMBL" id="WEK45198.1"/>
    </source>
</evidence>
<proteinExistence type="predicted"/>
<dbReference type="KEGG" id="acob:P0Y56_09120"/>
<reference evidence="1" key="1">
    <citation type="submission" date="2023-03" db="EMBL/GenBank/DDBJ databases">
        <title>Andean soil-derived lignocellulolytic bacterial consortium as a source of novel taxa and putative plastic-active enzymes.</title>
        <authorList>
            <person name="Diaz-Garcia L."/>
            <person name="Chuvochina M."/>
            <person name="Feuerriegel G."/>
            <person name="Bunk B."/>
            <person name="Sproer C."/>
            <person name="Streit W.R."/>
            <person name="Rodriguez L.M."/>
            <person name="Overmann J."/>
            <person name="Jimenez D.J."/>
        </authorList>
    </citation>
    <scope>NUCLEOTIDE SEQUENCE</scope>
    <source>
        <strain evidence="1">MAG 26</strain>
    </source>
</reference>
<accession>A0AAJ5X450</accession>
<dbReference type="EMBL" id="CP119316">
    <property type="protein sequence ID" value="WEK45198.1"/>
    <property type="molecule type" value="Genomic_DNA"/>
</dbReference>
<name>A0AAJ5X450_9SPHN</name>
<gene>
    <name evidence="1" type="ORF">P0Y56_09120</name>
</gene>
<organism evidence="1 2">
    <name type="scientific">Candidatus Andeanibacterium colombiense</name>
    <dbReference type="NCBI Taxonomy" id="3121345"/>
    <lineage>
        <taxon>Bacteria</taxon>
        <taxon>Pseudomonadati</taxon>
        <taxon>Pseudomonadota</taxon>
        <taxon>Alphaproteobacteria</taxon>
        <taxon>Sphingomonadales</taxon>
        <taxon>Sphingomonadaceae</taxon>
        <taxon>Candidatus Andeanibacterium</taxon>
    </lineage>
</organism>
<sequence length="266" mass="29775">METTEKIVEAYVRYVKGWATIPNLRCEGQHEIDLIAIDPVSFERYHIETSVSGSQSYSRLTDKAFDPELLKQRVSKAGQRRTLGYFIERKFGLPKVKTELAKYGFVEGEYHNVIVTWDWTAEAQAMATENDVNLWSFQEIMREIAGTLRHRRSYFTDDTLRTINLFVRALAAVESKEDQVVSLAPAKLGAGTPPNAADAYWVYRNWVHHRARLHSATCGYCNDGAGAQGVTGSVTGEWKRFATRAEGEAYLLSTGYADAGVCGTCG</sequence>